<name>A0AAD3TDN4_NEPGR</name>
<proteinExistence type="predicted"/>
<dbReference type="EMBL" id="BSYO01000032">
    <property type="protein sequence ID" value="GMH27019.1"/>
    <property type="molecule type" value="Genomic_DNA"/>
</dbReference>
<protein>
    <submittedName>
        <fullName evidence="1">Uncharacterized protein</fullName>
    </submittedName>
</protein>
<gene>
    <name evidence="1" type="ORF">Nepgr_028862</name>
</gene>
<evidence type="ECO:0000313" key="1">
    <source>
        <dbReference type="EMBL" id="GMH27019.1"/>
    </source>
</evidence>
<organism evidence="1 2">
    <name type="scientific">Nepenthes gracilis</name>
    <name type="common">Slender pitcher plant</name>
    <dbReference type="NCBI Taxonomy" id="150966"/>
    <lineage>
        <taxon>Eukaryota</taxon>
        <taxon>Viridiplantae</taxon>
        <taxon>Streptophyta</taxon>
        <taxon>Embryophyta</taxon>
        <taxon>Tracheophyta</taxon>
        <taxon>Spermatophyta</taxon>
        <taxon>Magnoliopsida</taxon>
        <taxon>eudicotyledons</taxon>
        <taxon>Gunneridae</taxon>
        <taxon>Pentapetalae</taxon>
        <taxon>Caryophyllales</taxon>
        <taxon>Nepenthaceae</taxon>
        <taxon>Nepenthes</taxon>
    </lineage>
</organism>
<dbReference type="AlphaFoldDB" id="A0AAD3TDN4"/>
<evidence type="ECO:0000313" key="2">
    <source>
        <dbReference type="Proteomes" id="UP001279734"/>
    </source>
</evidence>
<accession>A0AAD3TDN4</accession>
<dbReference type="Proteomes" id="UP001279734">
    <property type="component" value="Unassembled WGS sequence"/>
</dbReference>
<reference evidence="1" key="1">
    <citation type="submission" date="2023-05" db="EMBL/GenBank/DDBJ databases">
        <title>Nepenthes gracilis genome sequencing.</title>
        <authorList>
            <person name="Fukushima K."/>
        </authorList>
    </citation>
    <scope>NUCLEOTIDE SEQUENCE</scope>
    <source>
        <strain evidence="1">SING2019-196</strain>
    </source>
</reference>
<sequence length="108" mass="12268">MEGSLGSEFSIRKDSLVFRLWHHYPDSSPDCPSSYFVKRKRMSFGGNQILDNTPKALVASHTPTITFKGSLCRDIESSLSSESNIRKDPLVFFIWCHYHGSSPDCPFH</sequence>
<keyword evidence="2" id="KW-1185">Reference proteome</keyword>
<comment type="caution">
    <text evidence="1">The sequence shown here is derived from an EMBL/GenBank/DDBJ whole genome shotgun (WGS) entry which is preliminary data.</text>
</comment>